<name>A0A9P4SFB1_9PEZI</name>
<evidence type="ECO:0000259" key="3">
    <source>
        <dbReference type="Pfam" id="PF15456"/>
    </source>
</evidence>
<dbReference type="GO" id="GO:0051015">
    <property type="term" value="F:actin filament binding"/>
    <property type="evidence" value="ECO:0007669"/>
    <property type="project" value="TreeGrafter"/>
</dbReference>
<evidence type="ECO:0008006" key="7">
    <source>
        <dbReference type="Google" id="ProtNLM"/>
    </source>
</evidence>
<sequence>MHLLVETAIGDSQNYEILSFEELDVLKKEESSLRSRIEGTTRKFMMEMKVRDAAASLNRLYLKKNAGGLSGTFGGDSGSRSSNGSVKGESLAQSEEELVASKKKCEDLSTELAQLRSRHSFVQTRLLKHTAGILQMTHKGPSKSKQQSSLPGDMTNGVRPDSPASIHTYENGRREVLSTDDSFDDRSLYRPHDNLEGLMDPFKGSNSDGYPSENVSAEKRDLALQAIEERLEELNHKLKDLIVLANPQRKHSYTEAPKAENQGSDREARVDAQLGYLAQGLNDAITEQGVLHQKGKHAQNEIEGRLEGLNTYLYNLLRSSQIGSEEEHPAPPAISGQGPQEQIHYMQDTFYGIEQLNQSMNRARDSLDAKVSESRSLSSEHQDKYSHYEAVLTGLWSIMLAGEEEAREKKMQRRQQMGTDPSIEEELSPDEDFDHNQQFSIQAFSERFQRLFTTHSHFKEKHSILRRQVKQQRDLNVQHEEDNEAQRQQYEAQLQALNAEIVQSNTQLERLTLLLEDADRQRNHWADQNELSEQGRKAAEETIAELEAHLADMQDDIKITTAETQAQLNEADEKMKTLTSTLEAVRIEKATAERTLNDLSQRLAQKDEEYANIETERTRLEADVVRLTTDLTIARAELDGAYGSRAQRAADVAGNPSVKKELDDLTARNDILASETEALRARVTASEEKEAALKRELTETLAEFEELTRASVESEQEREALERVVDGLREKVEGLEVQLGDEKVRWLGMKSPGASPGQPGGGETTSMMVLRNEFKKMMRETRAEGSKALRAEQEERRKLEALIRQMRREQTPTKSRLGQSMTAS</sequence>
<feature type="region of interest" description="Disordered" evidence="2">
    <location>
        <begin position="71"/>
        <end position="95"/>
    </location>
</feature>
<gene>
    <name evidence="5" type="ORF">M501DRAFT_928191</name>
</gene>
<dbReference type="GO" id="GO:0005737">
    <property type="term" value="C:cytoplasm"/>
    <property type="evidence" value="ECO:0007669"/>
    <property type="project" value="TreeGrafter"/>
</dbReference>
<evidence type="ECO:0000259" key="4">
    <source>
        <dbReference type="Pfam" id="PF25078"/>
    </source>
</evidence>
<keyword evidence="1" id="KW-0175">Coiled coil</keyword>
<feature type="coiled-coil region" evidence="1">
    <location>
        <begin position="662"/>
        <end position="738"/>
    </location>
</feature>
<feature type="compositionally biased region" description="Polar residues" evidence="2">
    <location>
        <begin position="812"/>
        <end position="824"/>
    </location>
</feature>
<dbReference type="InterPro" id="IPR056703">
    <property type="entry name" value="DUF7801"/>
</dbReference>
<feature type="coiled-coil region" evidence="1">
    <location>
        <begin position="217"/>
        <end position="244"/>
    </location>
</feature>
<dbReference type="OrthoDB" id="5569911at2759"/>
<dbReference type="PANTHER" id="PTHR45615">
    <property type="entry name" value="MYOSIN HEAVY CHAIN, NON-MUSCLE"/>
    <property type="match status" value="1"/>
</dbReference>
<evidence type="ECO:0000256" key="2">
    <source>
        <dbReference type="SAM" id="MobiDB-lite"/>
    </source>
</evidence>
<feature type="region of interest" description="Disordered" evidence="2">
    <location>
        <begin position="407"/>
        <end position="430"/>
    </location>
</feature>
<dbReference type="Gene3D" id="1.10.287.1490">
    <property type="match status" value="1"/>
</dbReference>
<feature type="compositionally biased region" description="Polar residues" evidence="2">
    <location>
        <begin position="204"/>
        <end position="214"/>
    </location>
</feature>
<dbReference type="AlphaFoldDB" id="A0A9P4SFB1"/>
<proteinExistence type="predicted"/>
<feature type="coiled-coil region" evidence="1">
    <location>
        <begin position="469"/>
        <end position="630"/>
    </location>
</feature>
<reference evidence="5" key="1">
    <citation type="journal article" date="2020" name="Stud. Mycol.">
        <title>101 Dothideomycetes genomes: a test case for predicting lifestyles and emergence of pathogens.</title>
        <authorList>
            <person name="Haridas S."/>
            <person name="Albert R."/>
            <person name="Binder M."/>
            <person name="Bloem J."/>
            <person name="Labutti K."/>
            <person name="Salamov A."/>
            <person name="Andreopoulos B."/>
            <person name="Baker S."/>
            <person name="Barry K."/>
            <person name="Bills G."/>
            <person name="Bluhm B."/>
            <person name="Cannon C."/>
            <person name="Castanera R."/>
            <person name="Culley D."/>
            <person name="Daum C."/>
            <person name="Ezra D."/>
            <person name="Gonzalez J."/>
            <person name="Henrissat B."/>
            <person name="Kuo A."/>
            <person name="Liang C."/>
            <person name="Lipzen A."/>
            <person name="Lutzoni F."/>
            <person name="Magnuson J."/>
            <person name="Mondo S."/>
            <person name="Nolan M."/>
            <person name="Ohm R."/>
            <person name="Pangilinan J."/>
            <person name="Park H.-J."/>
            <person name="Ramirez L."/>
            <person name="Alfaro M."/>
            <person name="Sun H."/>
            <person name="Tritt A."/>
            <person name="Yoshinaga Y."/>
            <person name="Zwiers L.-H."/>
            <person name="Turgeon B."/>
            <person name="Goodwin S."/>
            <person name="Spatafora J."/>
            <person name="Crous P."/>
            <person name="Grigoriev I."/>
        </authorList>
    </citation>
    <scope>NUCLEOTIDE SEQUENCE</scope>
    <source>
        <strain evidence="5">CBS 101060</strain>
    </source>
</reference>
<accession>A0A9P4SFB1</accession>
<dbReference type="Pfam" id="PF15456">
    <property type="entry name" value="Uds1"/>
    <property type="match status" value="1"/>
</dbReference>
<dbReference type="GO" id="GO:0032982">
    <property type="term" value="C:myosin filament"/>
    <property type="evidence" value="ECO:0007669"/>
    <property type="project" value="TreeGrafter"/>
</dbReference>
<dbReference type="InterPro" id="IPR029191">
    <property type="entry name" value="Uds1"/>
</dbReference>
<dbReference type="PANTHER" id="PTHR45615:SF40">
    <property type="entry name" value="MYOSIN HEAVY CHAIN, NON-MUSCLE"/>
    <property type="match status" value="1"/>
</dbReference>
<protein>
    <recommendedName>
        <fullName evidence="7">Up-regulated during septation protein 1 domain-containing protein</fullName>
    </recommendedName>
</protein>
<comment type="caution">
    <text evidence="5">The sequence shown here is derived from an EMBL/GenBank/DDBJ whole genome shotgun (WGS) entry which is preliminary data.</text>
</comment>
<feature type="region of interest" description="Disordered" evidence="2">
    <location>
        <begin position="135"/>
        <end position="214"/>
    </location>
</feature>
<evidence type="ECO:0000313" key="5">
    <source>
        <dbReference type="EMBL" id="KAF2841821.1"/>
    </source>
</evidence>
<dbReference type="GO" id="GO:0016460">
    <property type="term" value="C:myosin II complex"/>
    <property type="evidence" value="ECO:0007669"/>
    <property type="project" value="TreeGrafter"/>
</dbReference>
<feature type="compositionally biased region" description="Basic and acidic residues" evidence="2">
    <location>
        <begin position="800"/>
        <end position="811"/>
    </location>
</feature>
<feature type="domain" description="Up-regulated during septation protein 1" evidence="3">
    <location>
        <begin position="1"/>
        <end position="137"/>
    </location>
</feature>
<dbReference type="Pfam" id="PF25078">
    <property type="entry name" value="DUF7801"/>
    <property type="match status" value="1"/>
</dbReference>
<feature type="compositionally biased region" description="Low complexity" evidence="2">
    <location>
        <begin position="78"/>
        <end position="88"/>
    </location>
</feature>
<dbReference type="GO" id="GO:0000146">
    <property type="term" value="F:microfilament motor activity"/>
    <property type="evidence" value="ECO:0007669"/>
    <property type="project" value="TreeGrafter"/>
</dbReference>
<feature type="domain" description="DUF7801" evidence="4">
    <location>
        <begin position="604"/>
        <end position="748"/>
    </location>
</feature>
<evidence type="ECO:0000313" key="6">
    <source>
        <dbReference type="Proteomes" id="UP000799429"/>
    </source>
</evidence>
<dbReference type="Proteomes" id="UP000799429">
    <property type="component" value="Unassembled WGS sequence"/>
</dbReference>
<feature type="compositionally biased region" description="Basic and acidic residues" evidence="2">
    <location>
        <begin position="184"/>
        <end position="195"/>
    </location>
</feature>
<organism evidence="5 6">
    <name type="scientific">Patellaria atrata CBS 101060</name>
    <dbReference type="NCBI Taxonomy" id="1346257"/>
    <lineage>
        <taxon>Eukaryota</taxon>
        <taxon>Fungi</taxon>
        <taxon>Dikarya</taxon>
        <taxon>Ascomycota</taxon>
        <taxon>Pezizomycotina</taxon>
        <taxon>Dothideomycetes</taxon>
        <taxon>Dothideomycetes incertae sedis</taxon>
        <taxon>Patellariales</taxon>
        <taxon>Patellariaceae</taxon>
        <taxon>Patellaria</taxon>
    </lineage>
</organism>
<evidence type="ECO:0000256" key="1">
    <source>
        <dbReference type="SAM" id="Coils"/>
    </source>
</evidence>
<keyword evidence="6" id="KW-1185">Reference proteome</keyword>
<dbReference type="EMBL" id="MU006090">
    <property type="protein sequence ID" value="KAF2841821.1"/>
    <property type="molecule type" value="Genomic_DNA"/>
</dbReference>
<feature type="region of interest" description="Disordered" evidence="2">
    <location>
        <begin position="800"/>
        <end position="824"/>
    </location>
</feature>